<reference evidence="7 8" key="1">
    <citation type="submission" date="2018-02" db="EMBL/GenBank/DDBJ databases">
        <title>Fusarium culmorum secondary metabolites in fungal-bacterial-plant interactions.</title>
        <authorList>
            <person name="Schmidt R."/>
        </authorList>
    </citation>
    <scope>NUCLEOTIDE SEQUENCE [LARGE SCALE GENOMIC DNA]</scope>
    <source>
        <strain evidence="7 8">PV</strain>
    </source>
</reference>
<name>A0A2T4GML5_FUSCU</name>
<feature type="region of interest" description="Disordered" evidence="5">
    <location>
        <begin position="61"/>
        <end position="88"/>
    </location>
</feature>
<dbReference type="GO" id="GO:0006351">
    <property type="term" value="P:DNA-templated transcription"/>
    <property type="evidence" value="ECO:0007669"/>
    <property type="project" value="InterPro"/>
</dbReference>
<dbReference type="InterPro" id="IPR007219">
    <property type="entry name" value="XnlR_reg_dom"/>
</dbReference>
<evidence type="ECO:0000259" key="6">
    <source>
        <dbReference type="PROSITE" id="PS50048"/>
    </source>
</evidence>
<dbReference type="PANTHER" id="PTHR47424">
    <property type="entry name" value="REGULATORY PROTEIN GAL4"/>
    <property type="match status" value="1"/>
</dbReference>
<comment type="caution">
    <text evidence="7">The sequence shown here is derived from an EMBL/GenBank/DDBJ whole genome shotgun (WGS) entry which is preliminary data.</text>
</comment>
<dbReference type="InterPro" id="IPR036864">
    <property type="entry name" value="Zn2-C6_fun-type_DNA-bd_sf"/>
</dbReference>
<dbReference type="GO" id="GO:0000981">
    <property type="term" value="F:DNA-binding transcription factor activity, RNA polymerase II-specific"/>
    <property type="evidence" value="ECO:0007669"/>
    <property type="project" value="InterPro"/>
</dbReference>
<dbReference type="Proteomes" id="UP000241587">
    <property type="component" value="Unassembled WGS sequence"/>
</dbReference>
<evidence type="ECO:0000313" key="7">
    <source>
        <dbReference type="EMBL" id="PTD04789.1"/>
    </source>
</evidence>
<dbReference type="Pfam" id="PF04082">
    <property type="entry name" value="Fungal_trans"/>
    <property type="match status" value="1"/>
</dbReference>
<dbReference type="OMA" id="MQKYSGL"/>
<evidence type="ECO:0000313" key="8">
    <source>
        <dbReference type="Proteomes" id="UP000241587"/>
    </source>
</evidence>
<keyword evidence="2" id="KW-0805">Transcription regulation</keyword>
<dbReference type="EMBL" id="PVEM01000012">
    <property type="protein sequence ID" value="PTD04789.1"/>
    <property type="molecule type" value="Genomic_DNA"/>
</dbReference>
<dbReference type="GO" id="GO:0003677">
    <property type="term" value="F:DNA binding"/>
    <property type="evidence" value="ECO:0007669"/>
    <property type="project" value="InterPro"/>
</dbReference>
<gene>
    <name evidence="7" type="ORF">FCULG_00000119</name>
</gene>
<sequence>MQNQASGPQRKRALQACDFCHSRGLKCRRLSADPRTQDISNVCLTCIDYNVQCTVNRPVKRRGRKPTVSSGESGEAGPGVQADPQASSFKSPDCIHRLIDIYRDTMYQCYFPFLSENDLEVRWANNIPRENEVSYMLLMALCAVSAQSLTLKAVFDSELLGDANVHDSETYFTEAVSHVPTRVPDSNDLDYSRTFGLLAVYSLKSGNKSDLHRYLGLCHALIAQNGLQNESYWDCSISLAEVDDRRRLFWCVYRLEVHSACVLGHIIRLPEAQISVQYPRITPIMTRETQAWTAGWDYITDLFRLMEYTILNLRQQNHAKAVFTALRDRPSPGALLESLKHLKANKPFILRVLSQPHDELQSNRCKYMAVQITCTEALVNIMALLHYHAPVSHVIKVAEDFLNEISEASLIMFKVASSQIIQQLLGVGYMVYNAFLYDEHQCQFAVGRLVSYLEDIIKNLEQDIPTAAAARGELQKLARCII</sequence>
<proteinExistence type="predicted"/>
<dbReference type="CDD" id="cd12148">
    <property type="entry name" value="fungal_TF_MHR"/>
    <property type="match status" value="1"/>
</dbReference>
<dbReference type="SMART" id="SM00066">
    <property type="entry name" value="GAL4"/>
    <property type="match status" value="1"/>
</dbReference>
<evidence type="ECO:0000256" key="4">
    <source>
        <dbReference type="ARBA" id="ARBA00023242"/>
    </source>
</evidence>
<keyword evidence="4" id="KW-0539">Nucleus</keyword>
<evidence type="ECO:0000256" key="3">
    <source>
        <dbReference type="ARBA" id="ARBA00023163"/>
    </source>
</evidence>
<dbReference type="SUPFAM" id="SSF57701">
    <property type="entry name" value="Zn2/Cys6 DNA-binding domain"/>
    <property type="match status" value="1"/>
</dbReference>
<dbReference type="PROSITE" id="PS50048">
    <property type="entry name" value="ZN2_CY6_FUNGAL_2"/>
    <property type="match status" value="1"/>
</dbReference>
<organism evidence="7 8">
    <name type="scientific">Fusarium culmorum</name>
    <dbReference type="NCBI Taxonomy" id="5516"/>
    <lineage>
        <taxon>Eukaryota</taxon>
        <taxon>Fungi</taxon>
        <taxon>Dikarya</taxon>
        <taxon>Ascomycota</taxon>
        <taxon>Pezizomycotina</taxon>
        <taxon>Sordariomycetes</taxon>
        <taxon>Hypocreomycetidae</taxon>
        <taxon>Hypocreales</taxon>
        <taxon>Nectriaceae</taxon>
        <taxon>Fusarium</taxon>
    </lineage>
</organism>
<feature type="domain" description="Zn(2)-C6 fungal-type" evidence="6">
    <location>
        <begin position="16"/>
        <end position="55"/>
    </location>
</feature>
<dbReference type="PANTHER" id="PTHR47424:SF6">
    <property type="entry name" value="PROLINE UTILIZATION TRANS-ACTIVATOR"/>
    <property type="match status" value="1"/>
</dbReference>
<keyword evidence="3" id="KW-0804">Transcription</keyword>
<evidence type="ECO:0000256" key="1">
    <source>
        <dbReference type="ARBA" id="ARBA00022723"/>
    </source>
</evidence>
<dbReference type="InterPro" id="IPR001138">
    <property type="entry name" value="Zn2Cys6_DnaBD"/>
</dbReference>
<evidence type="ECO:0000256" key="5">
    <source>
        <dbReference type="SAM" id="MobiDB-lite"/>
    </source>
</evidence>
<evidence type="ECO:0000256" key="2">
    <source>
        <dbReference type="ARBA" id="ARBA00023015"/>
    </source>
</evidence>
<dbReference type="AlphaFoldDB" id="A0A2T4GML5"/>
<dbReference type="GO" id="GO:0008270">
    <property type="term" value="F:zinc ion binding"/>
    <property type="evidence" value="ECO:0007669"/>
    <property type="project" value="InterPro"/>
</dbReference>
<accession>A0A2T4GML5</accession>
<dbReference type="CDD" id="cd00067">
    <property type="entry name" value="GAL4"/>
    <property type="match status" value="1"/>
</dbReference>
<dbReference type="OrthoDB" id="2123952at2759"/>
<keyword evidence="1" id="KW-0479">Metal-binding</keyword>
<keyword evidence="8" id="KW-1185">Reference proteome</keyword>
<dbReference type="InterPro" id="IPR051127">
    <property type="entry name" value="Fungal_SecMet_Regulators"/>
</dbReference>
<protein>
    <recommendedName>
        <fullName evidence="6">Zn(2)-C6 fungal-type domain-containing protein</fullName>
    </recommendedName>
</protein>